<evidence type="ECO:0008006" key="4">
    <source>
        <dbReference type="Google" id="ProtNLM"/>
    </source>
</evidence>
<name>A0A3S0RAX3_9DEIO</name>
<evidence type="ECO:0000313" key="3">
    <source>
        <dbReference type="Proteomes" id="UP000277766"/>
    </source>
</evidence>
<dbReference type="AlphaFoldDB" id="A0A3S0RAX3"/>
<dbReference type="EMBL" id="RXPE01000044">
    <property type="protein sequence ID" value="RTR22590.1"/>
    <property type="molecule type" value="Genomic_DNA"/>
</dbReference>
<keyword evidence="3" id="KW-1185">Reference proteome</keyword>
<organism evidence="2 3">
    <name type="scientific">Deinococcus radiophilus</name>
    <dbReference type="NCBI Taxonomy" id="32062"/>
    <lineage>
        <taxon>Bacteria</taxon>
        <taxon>Thermotogati</taxon>
        <taxon>Deinococcota</taxon>
        <taxon>Deinococci</taxon>
        <taxon>Deinococcales</taxon>
        <taxon>Deinococcaceae</taxon>
        <taxon>Deinococcus</taxon>
    </lineage>
</organism>
<evidence type="ECO:0000313" key="2">
    <source>
        <dbReference type="EMBL" id="RTR22590.1"/>
    </source>
</evidence>
<feature type="chain" id="PRO_5018790440" description="Vancomycin resistance protein" evidence="1">
    <location>
        <begin position="23"/>
        <end position="413"/>
    </location>
</feature>
<feature type="signal peptide" evidence="1">
    <location>
        <begin position="1"/>
        <end position="22"/>
    </location>
</feature>
<dbReference type="Proteomes" id="UP000277766">
    <property type="component" value="Unassembled WGS sequence"/>
</dbReference>
<proteinExistence type="predicted"/>
<protein>
    <recommendedName>
        <fullName evidence="4">Vancomycin resistance protein</fullName>
    </recommendedName>
</protein>
<dbReference type="Pfam" id="PF04294">
    <property type="entry name" value="VanW"/>
    <property type="match status" value="1"/>
</dbReference>
<dbReference type="OrthoDB" id="9813301at2"/>
<sequence>MALPLRLRFLLPLLLGCTVLPGCQPPAGQPEPAAPTVTAPAVRPAAPAAAEPEPVAQPLTVQWTADEPQLIGGQVQARSLSFQRELPRPASADDPAFRNRLEALYTELEQRQPRDIRWRRVGERWVGAAQHGWAVDREASWERVRAALAAGETSVTLAVRTVAPQRDVAWAAAQGLGHLHSGQSQFAGSPDFRVHNIRVGADKVAGQWLEPGETFDFNASVGQINAANGFQEGYVITGDTLSMEDGGGLCQVSTTVFRAAFGAGLPITERHPHSYQVEYYGEPGLDAAVYAPGKNLRWVNDTGAPLLVQAEWNLETEQLFIHLFGRDDGREVTLGDPQITDFAPPPDPTFVADPALHGEEAQRLDMPAPGGRVTVTRRIQRGDQVSEDQLVSRYRPWGGVFAVPPGDGRIGSP</sequence>
<dbReference type="PANTHER" id="PTHR35788:SF1">
    <property type="entry name" value="EXPORTED PROTEIN"/>
    <property type="match status" value="1"/>
</dbReference>
<comment type="caution">
    <text evidence="2">The sequence shown here is derived from an EMBL/GenBank/DDBJ whole genome shotgun (WGS) entry which is preliminary data.</text>
</comment>
<dbReference type="InterPro" id="IPR007391">
    <property type="entry name" value="Vancomycin_resist_VanW"/>
</dbReference>
<reference evidence="2 3" key="1">
    <citation type="submission" date="2018-12" db="EMBL/GenBank/DDBJ databases">
        <title>Deinococcus radiophilus ATCC 27603 genome sequencing and assembly.</title>
        <authorList>
            <person name="Maclea K.S."/>
            <person name="Maynard C.R."/>
        </authorList>
    </citation>
    <scope>NUCLEOTIDE SEQUENCE [LARGE SCALE GENOMIC DNA]</scope>
    <source>
        <strain evidence="2 3">ATCC 27603</strain>
    </source>
</reference>
<keyword evidence="1" id="KW-0732">Signal</keyword>
<dbReference type="PANTHER" id="PTHR35788">
    <property type="entry name" value="EXPORTED PROTEIN-RELATED"/>
    <property type="match status" value="1"/>
</dbReference>
<accession>A0A3S0RAX3</accession>
<gene>
    <name evidence="2" type="ORF">EJ104_12710</name>
</gene>
<dbReference type="RefSeq" id="WP_126353381.1">
    <property type="nucleotide sequence ID" value="NZ_RXPE01000044.1"/>
</dbReference>
<evidence type="ECO:0000256" key="1">
    <source>
        <dbReference type="SAM" id="SignalP"/>
    </source>
</evidence>
<dbReference type="InterPro" id="IPR052913">
    <property type="entry name" value="Glycopeptide_resist_protein"/>
</dbReference>